<sequence length="302" mass="33395">MKLLNKHVLLGGAAFGVVAVVLLFNAVTSSGRGSSERVLPTDLSDSTSHDSDDAALQPKTRESSLEEVIQIATQARAAMARSLHSYTARFVKQEVDSSGVLGEQTEMQLKVQTRFRDGNETAGKRVYLHFLAPESVKGREVIWAEDLHDGKLLVHETGLLGLAPIPPLDPNGFLAMRGQRYPISEIGIVRLVEKLIERGQQDLGNPDIQVTITRDFLLDNVSADLIQVKRAKPSGKEGDFSLAEIVIDPTRQLILRYRSFGWPSSADEVAPLQESYTYHDIQTNVDLTELDFDPKNPEYGYP</sequence>
<evidence type="ECO:0000313" key="3">
    <source>
        <dbReference type="Proteomes" id="UP001500840"/>
    </source>
</evidence>
<accession>A0ABP8N7F6</accession>
<dbReference type="InterPro" id="IPR011465">
    <property type="entry name" value="DUF1571"/>
</dbReference>
<keyword evidence="3" id="KW-1185">Reference proteome</keyword>
<organism evidence="2 3">
    <name type="scientific">Novipirellula rosea</name>
    <dbReference type="NCBI Taxonomy" id="1031540"/>
    <lineage>
        <taxon>Bacteria</taxon>
        <taxon>Pseudomonadati</taxon>
        <taxon>Planctomycetota</taxon>
        <taxon>Planctomycetia</taxon>
        <taxon>Pirellulales</taxon>
        <taxon>Pirellulaceae</taxon>
        <taxon>Novipirellula</taxon>
    </lineage>
</organism>
<evidence type="ECO:0000256" key="1">
    <source>
        <dbReference type="SAM" id="MobiDB-lite"/>
    </source>
</evidence>
<gene>
    <name evidence="2" type="ORF">GCM10023156_46690</name>
</gene>
<reference evidence="3" key="1">
    <citation type="journal article" date="2019" name="Int. J. Syst. Evol. Microbiol.">
        <title>The Global Catalogue of Microorganisms (GCM) 10K type strain sequencing project: providing services to taxonomists for standard genome sequencing and annotation.</title>
        <authorList>
            <consortium name="The Broad Institute Genomics Platform"/>
            <consortium name="The Broad Institute Genome Sequencing Center for Infectious Disease"/>
            <person name="Wu L."/>
            <person name="Ma J."/>
        </authorList>
    </citation>
    <scope>NUCLEOTIDE SEQUENCE [LARGE SCALE GENOMIC DNA]</scope>
    <source>
        <strain evidence="3">JCM 17759</strain>
    </source>
</reference>
<dbReference type="EMBL" id="BAABGA010000064">
    <property type="protein sequence ID" value="GAA4462647.1"/>
    <property type="molecule type" value="Genomic_DNA"/>
</dbReference>
<proteinExistence type="predicted"/>
<comment type="caution">
    <text evidence="2">The sequence shown here is derived from an EMBL/GenBank/DDBJ whole genome shotgun (WGS) entry which is preliminary data.</text>
</comment>
<feature type="region of interest" description="Disordered" evidence="1">
    <location>
        <begin position="31"/>
        <end position="62"/>
    </location>
</feature>
<dbReference type="Proteomes" id="UP001500840">
    <property type="component" value="Unassembled WGS sequence"/>
</dbReference>
<protein>
    <submittedName>
        <fullName evidence="2">DUF1571 domain-containing protein</fullName>
    </submittedName>
</protein>
<name>A0ABP8N7F6_9BACT</name>
<dbReference type="Pfam" id="PF07608">
    <property type="entry name" value="DUF1571"/>
    <property type="match status" value="1"/>
</dbReference>
<evidence type="ECO:0000313" key="2">
    <source>
        <dbReference type="EMBL" id="GAA4462647.1"/>
    </source>
</evidence>
<dbReference type="RefSeq" id="WP_345325991.1">
    <property type="nucleotide sequence ID" value="NZ_BAABGA010000064.1"/>
</dbReference>